<gene>
    <name evidence="1" type="ORF">QPK24_10990</name>
</gene>
<protein>
    <submittedName>
        <fullName evidence="1">Uncharacterized protein</fullName>
    </submittedName>
</protein>
<dbReference type="RefSeq" id="WP_285748653.1">
    <property type="nucleotide sequence ID" value="NZ_CP127162.1"/>
</dbReference>
<sequence length="228" mass="27348">MILKEFDLDLPYIKEDAEDYEQSWKPKRLQFRNECRCIASMMERYFKNYRYKTSFSWKLMIECYSDINKSRKKFVKSEVYEVSMEFDISRYFNLASEEKKWMIFNVLKEGAFEVLKEEEWNSEPFIEVFSKMENDNLLNMYQYGKAVYNPKRNLKAMVICEHGISEIKIYLCITDKSGKEIARKLVIKEVPNEWKFHIHLGKLQWISEKEVALKNKNGIIVGTLQGTQ</sequence>
<evidence type="ECO:0000313" key="1">
    <source>
        <dbReference type="EMBL" id="WIV21153.1"/>
    </source>
</evidence>
<dbReference type="Proteomes" id="UP001236415">
    <property type="component" value="Chromosome"/>
</dbReference>
<dbReference type="EMBL" id="CP127162">
    <property type="protein sequence ID" value="WIV21153.1"/>
    <property type="molecule type" value="Genomic_DNA"/>
</dbReference>
<proteinExistence type="predicted"/>
<accession>A0ABY8X7X0</accession>
<evidence type="ECO:0000313" key="2">
    <source>
        <dbReference type="Proteomes" id="UP001236415"/>
    </source>
</evidence>
<keyword evidence="2" id="KW-1185">Reference proteome</keyword>
<organism evidence="1 2">
    <name type="scientific">Paenibacillus polygoni</name>
    <dbReference type="NCBI Taxonomy" id="3050112"/>
    <lineage>
        <taxon>Bacteria</taxon>
        <taxon>Bacillati</taxon>
        <taxon>Bacillota</taxon>
        <taxon>Bacilli</taxon>
        <taxon>Bacillales</taxon>
        <taxon>Paenibacillaceae</taxon>
        <taxon>Paenibacillus</taxon>
    </lineage>
</organism>
<name>A0ABY8X7X0_9BACL</name>
<reference evidence="1 2" key="1">
    <citation type="submission" date="2023-06" db="EMBL/GenBank/DDBJ databases">
        <title>Paenibacillus polygonum sp. nov., an endophytic bacterium, isolated from Polygonum lapathifolium L. in Nanji Wetland National Nature Reserve, South of Poyang Lake, Jiangxi Province, China.</title>
        <authorList>
            <person name="Yu Z."/>
        </authorList>
    </citation>
    <scope>NUCLEOTIDE SEQUENCE [LARGE SCALE GENOMIC DNA]</scope>
    <source>
        <strain evidence="1 2">C31</strain>
    </source>
</reference>